<accession>A0A6J6J9E0</accession>
<dbReference type="PANTHER" id="PTHR11839">
    <property type="entry name" value="UDP/ADP-SUGAR PYROPHOSPHATASE"/>
    <property type="match status" value="1"/>
</dbReference>
<dbReference type="InterPro" id="IPR000086">
    <property type="entry name" value="NUDIX_hydrolase_dom"/>
</dbReference>
<reference evidence="4" key="1">
    <citation type="submission" date="2020-05" db="EMBL/GenBank/DDBJ databases">
        <authorList>
            <person name="Chiriac C."/>
            <person name="Salcher M."/>
            <person name="Ghai R."/>
            <person name="Kavagutti S V."/>
        </authorList>
    </citation>
    <scope>NUCLEOTIDE SEQUENCE</scope>
</reference>
<feature type="domain" description="Nudix hydrolase" evidence="3">
    <location>
        <begin position="42"/>
        <end position="180"/>
    </location>
</feature>
<evidence type="ECO:0000256" key="1">
    <source>
        <dbReference type="ARBA" id="ARBA00001946"/>
    </source>
</evidence>
<organism evidence="4">
    <name type="scientific">freshwater metagenome</name>
    <dbReference type="NCBI Taxonomy" id="449393"/>
    <lineage>
        <taxon>unclassified sequences</taxon>
        <taxon>metagenomes</taxon>
        <taxon>ecological metagenomes</taxon>
    </lineage>
</organism>
<comment type="cofactor">
    <cofactor evidence="1">
        <name>Mg(2+)</name>
        <dbReference type="ChEBI" id="CHEBI:18420"/>
    </cofactor>
</comment>
<proteinExistence type="predicted"/>
<name>A0A6J6J9E0_9ZZZZ</name>
<keyword evidence="2" id="KW-0378">Hydrolase</keyword>
<dbReference type="Pfam" id="PF00293">
    <property type="entry name" value="NUDIX"/>
    <property type="match status" value="1"/>
</dbReference>
<sequence>MPNDQPVEIPALSSRLIHKGMVWDVFAETFEFNGDQLTREYVKHPGSVAVLTINDKDELLLMKQYRRPVGSYLMEFPAGMLDVPGESKLECAKRELAEEANLSASQWDELISFHSTPGGNSETITIFVAKDLRTANSNYVTSGEEKDMPQTWVPIRKALESVLRSDITSPSAVVGILAYALKTGL</sequence>
<evidence type="ECO:0000259" key="3">
    <source>
        <dbReference type="PROSITE" id="PS51462"/>
    </source>
</evidence>
<dbReference type="PANTHER" id="PTHR11839:SF18">
    <property type="entry name" value="NUDIX HYDROLASE DOMAIN-CONTAINING PROTEIN"/>
    <property type="match status" value="1"/>
</dbReference>
<dbReference type="Gene3D" id="3.90.79.10">
    <property type="entry name" value="Nucleoside Triphosphate Pyrophosphohydrolase"/>
    <property type="match status" value="1"/>
</dbReference>
<dbReference type="GO" id="GO:0016787">
    <property type="term" value="F:hydrolase activity"/>
    <property type="evidence" value="ECO:0007669"/>
    <property type="project" value="UniProtKB-KW"/>
</dbReference>
<dbReference type="EMBL" id="CAEZVM010000027">
    <property type="protein sequence ID" value="CAB4633348.1"/>
    <property type="molecule type" value="Genomic_DNA"/>
</dbReference>
<dbReference type="PROSITE" id="PS51462">
    <property type="entry name" value="NUDIX"/>
    <property type="match status" value="1"/>
</dbReference>
<gene>
    <name evidence="4" type="ORF">UFOPK2032_00774</name>
</gene>
<dbReference type="InterPro" id="IPR015797">
    <property type="entry name" value="NUDIX_hydrolase-like_dom_sf"/>
</dbReference>
<protein>
    <submittedName>
        <fullName evidence="4">Unannotated protein</fullName>
    </submittedName>
</protein>
<dbReference type="AlphaFoldDB" id="A0A6J6J9E0"/>
<dbReference type="GO" id="GO:0005829">
    <property type="term" value="C:cytosol"/>
    <property type="evidence" value="ECO:0007669"/>
    <property type="project" value="TreeGrafter"/>
</dbReference>
<dbReference type="SUPFAM" id="SSF55811">
    <property type="entry name" value="Nudix"/>
    <property type="match status" value="1"/>
</dbReference>
<evidence type="ECO:0000256" key="2">
    <source>
        <dbReference type="ARBA" id="ARBA00022801"/>
    </source>
</evidence>
<evidence type="ECO:0000313" key="4">
    <source>
        <dbReference type="EMBL" id="CAB4633348.1"/>
    </source>
</evidence>
<dbReference type="GO" id="GO:0006753">
    <property type="term" value="P:nucleoside phosphate metabolic process"/>
    <property type="evidence" value="ECO:0007669"/>
    <property type="project" value="TreeGrafter"/>
</dbReference>
<dbReference type="GO" id="GO:0019693">
    <property type="term" value="P:ribose phosphate metabolic process"/>
    <property type="evidence" value="ECO:0007669"/>
    <property type="project" value="TreeGrafter"/>
</dbReference>